<evidence type="ECO:0000313" key="7">
    <source>
        <dbReference type="Proteomes" id="UP000594008"/>
    </source>
</evidence>
<evidence type="ECO:0000256" key="1">
    <source>
        <dbReference type="ARBA" id="ARBA00010088"/>
    </source>
</evidence>
<dbReference type="Gene3D" id="3.40.50.1820">
    <property type="entry name" value="alpha/beta hydrolase"/>
    <property type="match status" value="1"/>
</dbReference>
<sequence>MSDSSEPTAVRPFTFEFSDEELEELRRRVRETRWPEKETVDDQSQGTPLATLKELARYWAEEYDWRKVEAKLKALPHYVTEIDGLDIHFIHVRSEHEDALPLLVTHGWPGSVIEQLKIIDPLVDPTSHGGEASDAFHLVVPSMPGYGFSQKPTAPGWNPKRMAAAWAELMKRLGYTRYAAQGGDWGAIVTEQMGLQEPEGLIGFHTNMANAVPPDIMTAIEGGAPLPADVSLSPEENEAVEQLRSAYADVPYAYEMGTAPQSLAGLVDSPVGLAAFMLDHDWQSLEMISRSVAGEPEGLTRDDVLDNITLFWLTRSAVSAARLYWENARAGISFFGAKGVKLPVAVSVFPTEMYRPPRSWAEKAYPNLIHYNKLPKGGHFAAWEQPEYFVDDVRTGLRPLRH</sequence>
<feature type="active site" description="Proton acceptor" evidence="4">
    <location>
        <position position="379"/>
    </location>
</feature>
<evidence type="ECO:0000256" key="4">
    <source>
        <dbReference type="PIRSR" id="PIRSR001112-1"/>
    </source>
</evidence>
<evidence type="ECO:0000259" key="5">
    <source>
        <dbReference type="Pfam" id="PF06441"/>
    </source>
</evidence>
<dbReference type="InterPro" id="IPR010497">
    <property type="entry name" value="Epoxide_hydro_N"/>
</dbReference>
<feature type="active site" description="Nucleophile" evidence="4">
    <location>
        <position position="184"/>
    </location>
</feature>
<feature type="active site" description="Proton donor" evidence="4">
    <location>
        <position position="324"/>
    </location>
</feature>
<dbReference type="PANTHER" id="PTHR21661">
    <property type="entry name" value="EPOXIDE HYDROLASE 1-RELATED"/>
    <property type="match status" value="1"/>
</dbReference>
<feature type="domain" description="Epoxide hydrolase N-terminal" evidence="5">
    <location>
        <begin position="10"/>
        <end position="114"/>
    </location>
</feature>
<name>A0A7M2TDL9_STRCW</name>
<dbReference type="SUPFAM" id="SSF53474">
    <property type="entry name" value="alpha/beta-Hydrolases"/>
    <property type="match status" value="1"/>
</dbReference>
<comment type="similarity">
    <text evidence="1">Belongs to the peptidase S33 family.</text>
</comment>
<evidence type="ECO:0000256" key="2">
    <source>
        <dbReference type="ARBA" id="ARBA00022797"/>
    </source>
</evidence>
<keyword evidence="7" id="KW-1185">Reference proteome</keyword>
<organism evidence="6 7">
    <name type="scientific">Streptomyces chromofuscus</name>
    <dbReference type="NCBI Taxonomy" id="42881"/>
    <lineage>
        <taxon>Bacteria</taxon>
        <taxon>Bacillati</taxon>
        <taxon>Actinomycetota</taxon>
        <taxon>Actinomycetes</taxon>
        <taxon>Kitasatosporales</taxon>
        <taxon>Streptomycetaceae</taxon>
        <taxon>Streptomyces</taxon>
    </lineage>
</organism>
<dbReference type="InterPro" id="IPR000639">
    <property type="entry name" value="Epox_hydrolase-like"/>
</dbReference>
<gene>
    <name evidence="6" type="ORF">IPT68_10615</name>
</gene>
<protein>
    <submittedName>
        <fullName evidence="6">Epoxide hydrolase</fullName>
    </submittedName>
</protein>
<dbReference type="KEGG" id="schf:IPT68_10615"/>
<dbReference type="PANTHER" id="PTHR21661:SF35">
    <property type="entry name" value="EPOXIDE HYDROLASE"/>
    <property type="match status" value="1"/>
</dbReference>
<keyword evidence="2" id="KW-0058">Aromatic hydrocarbons catabolism</keyword>
<accession>A0A7M2TDL9</accession>
<dbReference type="AlphaFoldDB" id="A0A7M2TDL9"/>
<proteinExistence type="inferred from homology"/>
<dbReference type="PRINTS" id="PR00412">
    <property type="entry name" value="EPOXHYDRLASE"/>
</dbReference>
<dbReference type="RefSeq" id="WP_189696896.1">
    <property type="nucleotide sequence ID" value="NZ_BMTA01000003.1"/>
</dbReference>
<dbReference type="InterPro" id="IPR016292">
    <property type="entry name" value="Epoxide_hydrolase"/>
</dbReference>
<dbReference type="EMBL" id="CP063374">
    <property type="protein sequence ID" value="QOV46314.1"/>
    <property type="molecule type" value="Genomic_DNA"/>
</dbReference>
<dbReference type="Proteomes" id="UP000594008">
    <property type="component" value="Chromosome"/>
</dbReference>
<dbReference type="PIRSF" id="PIRSF001112">
    <property type="entry name" value="Epoxide_hydrolase"/>
    <property type="match status" value="1"/>
</dbReference>
<dbReference type="Pfam" id="PF06441">
    <property type="entry name" value="EHN"/>
    <property type="match status" value="1"/>
</dbReference>
<dbReference type="GO" id="GO:0004301">
    <property type="term" value="F:epoxide hydrolase activity"/>
    <property type="evidence" value="ECO:0007669"/>
    <property type="project" value="TreeGrafter"/>
</dbReference>
<keyword evidence="3 6" id="KW-0378">Hydrolase</keyword>
<evidence type="ECO:0000313" key="6">
    <source>
        <dbReference type="EMBL" id="QOV46314.1"/>
    </source>
</evidence>
<dbReference type="GO" id="GO:0097176">
    <property type="term" value="P:epoxide metabolic process"/>
    <property type="evidence" value="ECO:0007669"/>
    <property type="project" value="TreeGrafter"/>
</dbReference>
<reference evidence="6 7" key="1">
    <citation type="submission" date="2020-10" db="EMBL/GenBank/DDBJ databases">
        <title>Streptomyces chromofuscus complate genome analysis.</title>
        <authorList>
            <person name="Anwar N."/>
        </authorList>
    </citation>
    <scope>NUCLEOTIDE SEQUENCE [LARGE SCALE GENOMIC DNA]</scope>
    <source>
        <strain evidence="6 7">DSM 40273</strain>
    </source>
</reference>
<dbReference type="InterPro" id="IPR029058">
    <property type="entry name" value="AB_hydrolase_fold"/>
</dbReference>
<evidence type="ECO:0000256" key="3">
    <source>
        <dbReference type="ARBA" id="ARBA00022801"/>
    </source>
</evidence>